<name>A0ABQ8L4U4_LABRO</name>
<dbReference type="SMART" id="SM00409">
    <property type="entry name" value="IG"/>
    <property type="match status" value="1"/>
</dbReference>
<dbReference type="SMART" id="SM00408">
    <property type="entry name" value="IGc2"/>
    <property type="match status" value="1"/>
</dbReference>
<evidence type="ECO:0000313" key="4">
    <source>
        <dbReference type="EMBL" id="KAI2645211.1"/>
    </source>
</evidence>
<dbReference type="PANTHER" id="PTHR11481">
    <property type="entry name" value="IMMUNOGLOBULIN FC RECEPTOR"/>
    <property type="match status" value="1"/>
</dbReference>
<dbReference type="InterPro" id="IPR003599">
    <property type="entry name" value="Ig_sub"/>
</dbReference>
<proteinExistence type="predicted"/>
<dbReference type="PROSITE" id="PS50835">
    <property type="entry name" value="IG_LIKE"/>
    <property type="match status" value="2"/>
</dbReference>
<dbReference type="InterPro" id="IPR007110">
    <property type="entry name" value="Ig-like_dom"/>
</dbReference>
<comment type="caution">
    <text evidence="4">The sequence shown here is derived from an EMBL/GenBank/DDBJ whole genome shotgun (WGS) entry which is preliminary data.</text>
</comment>
<dbReference type="PANTHER" id="PTHR11481:SF60">
    <property type="entry name" value="IG-LIKE DOMAIN-CONTAINING PROTEIN"/>
    <property type="match status" value="1"/>
</dbReference>
<keyword evidence="5" id="KW-1185">Reference proteome</keyword>
<dbReference type="EMBL" id="JACTAM010002310">
    <property type="protein sequence ID" value="KAI2645211.1"/>
    <property type="molecule type" value="Genomic_DNA"/>
</dbReference>
<dbReference type="InterPro" id="IPR036179">
    <property type="entry name" value="Ig-like_dom_sf"/>
</dbReference>
<evidence type="ECO:0000256" key="1">
    <source>
        <dbReference type="ARBA" id="ARBA00022729"/>
    </source>
</evidence>
<dbReference type="Proteomes" id="UP000830375">
    <property type="component" value="Unassembled WGS sequence"/>
</dbReference>
<feature type="domain" description="Ig-like" evidence="3">
    <location>
        <begin position="126"/>
        <end position="187"/>
    </location>
</feature>
<reference evidence="4 5" key="1">
    <citation type="submission" date="2022-01" db="EMBL/GenBank/DDBJ databases">
        <title>A high-quality chromosome-level genome assembly of rohu carp, Labeo rohita.</title>
        <authorList>
            <person name="Arick M.A. II"/>
            <person name="Hsu C.-Y."/>
            <person name="Magbanua Z."/>
            <person name="Pechanova O."/>
            <person name="Grover C."/>
            <person name="Miller E."/>
            <person name="Thrash A."/>
            <person name="Ezzel L."/>
            <person name="Alam S."/>
            <person name="Benzie J."/>
            <person name="Hamilton M."/>
            <person name="Karsi A."/>
            <person name="Lawrence M.L."/>
            <person name="Peterson D.G."/>
        </authorList>
    </citation>
    <scope>NUCLEOTIDE SEQUENCE [LARGE SCALE GENOMIC DNA]</scope>
    <source>
        <strain evidence="5">BAU-BD-2019</strain>
        <tissue evidence="4">Blood</tissue>
    </source>
</reference>
<evidence type="ECO:0000259" key="3">
    <source>
        <dbReference type="PROSITE" id="PS50835"/>
    </source>
</evidence>
<dbReference type="InterPro" id="IPR050488">
    <property type="entry name" value="Ig_Fc_receptor"/>
</dbReference>
<evidence type="ECO:0000313" key="5">
    <source>
        <dbReference type="Proteomes" id="UP000830375"/>
    </source>
</evidence>
<keyword evidence="2" id="KW-1015">Disulfide bond</keyword>
<sequence length="187" mass="21467">MTGKSWEERGEWDWQRTSRRESNSVLISNIYSQHTGAKAKVTIKPAQHVFRGETVTLRCDIYAEGVTRWRYTWYKEGSISVFSEQQEHTFSPVKEVDAGKYSCYGEETEGSRISKSDEITLTVSVPRAVLSVSPQTWLTEGDSVTPICEVNGSSTGWTFSWFTSFIQNLRSLFSTYSVLYWQFLHIC</sequence>
<dbReference type="Gene3D" id="2.60.40.10">
    <property type="entry name" value="Immunoglobulins"/>
    <property type="match status" value="2"/>
</dbReference>
<evidence type="ECO:0000256" key="2">
    <source>
        <dbReference type="ARBA" id="ARBA00023157"/>
    </source>
</evidence>
<dbReference type="SUPFAM" id="SSF48726">
    <property type="entry name" value="Immunoglobulin"/>
    <property type="match status" value="2"/>
</dbReference>
<dbReference type="Pfam" id="PF13895">
    <property type="entry name" value="Ig_2"/>
    <property type="match status" value="1"/>
</dbReference>
<gene>
    <name evidence="4" type="ORF">H4Q32_029904</name>
</gene>
<keyword evidence="4" id="KW-0675">Receptor</keyword>
<dbReference type="InterPro" id="IPR013783">
    <property type="entry name" value="Ig-like_fold"/>
</dbReference>
<feature type="domain" description="Ig-like" evidence="3">
    <location>
        <begin position="39"/>
        <end position="120"/>
    </location>
</feature>
<organism evidence="4 5">
    <name type="scientific">Labeo rohita</name>
    <name type="common">Indian major carp</name>
    <name type="synonym">Cyprinus rohita</name>
    <dbReference type="NCBI Taxonomy" id="84645"/>
    <lineage>
        <taxon>Eukaryota</taxon>
        <taxon>Metazoa</taxon>
        <taxon>Chordata</taxon>
        <taxon>Craniata</taxon>
        <taxon>Vertebrata</taxon>
        <taxon>Euteleostomi</taxon>
        <taxon>Actinopterygii</taxon>
        <taxon>Neopterygii</taxon>
        <taxon>Teleostei</taxon>
        <taxon>Ostariophysi</taxon>
        <taxon>Cypriniformes</taxon>
        <taxon>Cyprinidae</taxon>
        <taxon>Labeoninae</taxon>
        <taxon>Labeonini</taxon>
        <taxon>Labeo</taxon>
    </lineage>
</organism>
<dbReference type="InterPro" id="IPR003598">
    <property type="entry name" value="Ig_sub2"/>
</dbReference>
<keyword evidence="1" id="KW-0732">Signal</keyword>
<accession>A0ABQ8L4U4</accession>
<protein>
    <submittedName>
        <fullName evidence="4">B-cell receptor CD22</fullName>
    </submittedName>
</protein>